<comment type="subcellular location">
    <subcellularLocation>
        <location evidence="1">Cell membrane</location>
        <topology evidence="1">Multi-pass membrane protein</topology>
    </subcellularLocation>
</comment>
<feature type="transmembrane region" description="Helical" evidence="7">
    <location>
        <begin position="12"/>
        <end position="32"/>
    </location>
</feature>
<keyword evidence="3" id="KW-1003">Cell membrane</keyword>
<feature type="transmembrane region" description="Helical" evidence="7">
    <location>
        <begin position="233"/>
        <end position="252"/>
    </location>
</feature>
<evidence type="ECO:0000256" key="1">
    <source>
        <dbReference type="ARBA" id="ARBA00004651"/>
    </source>
</evidence>
<comment type="similarity">
    <text evidence="2">Belongs to the peptidase A24 family.</text>
</comment>
<dbReference type="EMBL" id="CM001022">
    <property type="protein sequence ID" value="EFQ24375.1"/>
    <property type="molecule type" value="Genomic_DNA"/>
</dbReference>
<dbReference type="Gene3D" id="1.20.120.1220">
    <property type="match status" value="1"/>
</dbReference>
<dbReference type="InterPro" id="IPR010627">
    <property type="entry name" value="Prepilin_pept_A24_N"/>
</dbReference>
<dbReference type="HOGENOM" id="CLU_057101_0_1_0"/>
<feature type="domain" description="Prepilin type IV endopeptidase peptidase" evidence="8">
    <location>
        <begin position="115"/>
        <end position="217"/>
    </location>
</feature>
<proteinExistence type="inferred from homology"/>
<dbReference type="eggNOG" id="COG1989">
    <property type="taxonomic scope" value="Bacteria"/>
</dbReference>
<dbReference type="PANTHER" id="PTHR30487:SF0">
    <property type="entry name" value="PREPILIN LEADER PEPTIDASE_N-METHYLTRANSFERASE-RELATED"/>
    <property type="match status" value="1"/>
</dbReference>
<name>E3CX28_9BACT</name>
<dbReference type="Pfam" id="PF01478">
    <property type="entry name" value="Peptidase_A24"/>
    <property type="match status" value="1"/>
</dbReference>
<dbReference type="PANTHER" id="PTHR30487">
    <property type="entry name" value="TYPE 4 PREPILIN-LIKE PROTEINS LEADER PEPTIDE-PROCESSING ENZYME"/>
    <property type="match status" value="1"/>
</dbReference>
<evidence type="ECO:0000259" key="9">
    <source>
        <dbReference type="Pfam" id="PF06750"/>
    </source>
</evidence>
<feature type="transmembrane region" description="Helical" evidence="7">
    <location>
        <begin position="156"/>
        <end position="176"/>
    </location>
</feature>
<organism evidence="10 11">
    <name type="scientific">Aminomonas paucivorans DSM 12260</name>
    <dbReference type="NCBI Taxonomy" id="584708"/>
    <lineage>
        <taxon>Bacteria</taxon>
        <taxon>Thermotogati</taxon>
        <taxon>Synergistota</taxon>
        <taxon>Synergistia</taxon>
        <taxon>Synergistales</taxon>
        <taxon>Synergistaceae</taxon>
        <taxon>Aminomonas</taxon>
    </lineage>
</organism>
<evidence type="ECO:0000259" key="8">
    <source>
        <dbReference type="Pfam" id="PF01478"/>
    </source>
</evidence>
<keyword evidence="11" id="KW-1185">Reference proteome</keyword>
<keyword evidence="5 7" id="KW-1133">Transmembrane helix</keyword>
<keyword evidence="4 7" id="KW-0812">Transmembrane</keyword>
<gene>
    <name evidence="10" type="ORF">Apau_1961</name>
</gene>
<evidence type="ECO:0000256" key="4">
    <source>
        <dbReference type="ARBA" id="ARBA00022692"/>
    </source>
</evidence>
<keyword evidence="6 7" id="KW-0472">Membrane</keyword>
<feature type="transmembrane region" description="Helical" evidence="7">
    <location>
        <begin position="196"/>
        <end position="221"/>
    </location>
</feature>
<evidence type="ECO:0000256" key="2">
    <source>
        <dbReference type="ARBA" id="ARBA00005801"/>
    </source>
</evidence>
<reference evidence="10 11" key="1">
    <citation type="journal article" date="2010" name="Stand. Genomic Sci.">
        <title>Non-contiguous finished genome sequence of Aminomonas paucivorans type strain (GLU-3).</title>
        <authorList>
            <person name="Pitluck S."/>
            <person name="Yasawong M."/>
            <person name="Held B."/>
            <person name="Lapidus A."/>
            <person name="Nolan M."/>
            <person name="Copeland A."/>
            <person name="Lucas S."/>
            <person name="Del Rio T.G."/>
            <person name="Tice H."/>
            <person name="Cheng J.F."/>
            <person name="Chertkov O."/>
            <person name="Goodwin L."/>
            <person name="Tapia R."/>
            <person name="Han C."/>
            <person name="Liolios K."/>
            <person name="Ivanova N."/>
            <person name="Mavromatis K."/>
            <person name="Ovchinnikova G."/>
            <person name="Pati A."/>
            <person name="Chen A."/>
            <person name="Palaniappan K."/>
            <person name="Land M."/>
            <person name="Hauser L."/>
            <person name="Chang Y.J."/>
            <person name="Jeffries C.D."/>
            <person name="Pukall R."/>
            <person name="Spring S."/>
            <person name="Rohde M."/>
            <person name="Sikorski J."/>
            <person name="Goker M."/>
            <person name="Woyke T."/>
            <person name="Bristow J."/>
            <person name="Eisen J.A."/>
            <person name="Markowitz V."/>
            <person name="Hugenholtz P."/>
            <person name="Kyrpides N.C."/>
            <person name="Klenk H.P."/>
        </authorList>
    </citation>
    <scope>NUCLEOTIDE SEQUENCE [LARGE SCALE GENOMIC DNA]</scope>
    <source>
        <strain evidence="10 11">DSM 12260</strain>
    </source>
</reference>
<dbReference type="GO" id="GO:0006465">
    <property type="term" value="P:signal peptide processing"/>
    <property type="evidence" value="ECO:0007669"/>
    <property type="project" value="TreeGrafter"/>
</dbReference>
<dbReference type="STRING" id="584708.Apau_1961"/>
<dbReference type="InterPro" id="IPR000045">
    <property type="entry name" value="Prepilin_IV_endopep_pep"/>
</dbReference>
<feature type="transmembrane region" description="Helical" evidence="7">
    <location>
        <begin position="90"/>
        <end position="110"/>
    </location>
</feature>
<sequence>MECSALGFVEGAFLLLCAAGGACAASFLETAAHRSVQGRSWWGTSRSVCESCGAVLGPRDLIPLLSALASRGRCRHCGAPIPLRHGISEAVLALVWGLLAWHFGPLYPLIPALSLSALALFHALTDLECGYIYDLPVVVTLALGLALRLPGGVPALLDGVAGAAAGWGVLAAVILASRGGMGWGDALLMLGFGAFLGWKAALLALYGGFAVGGVWAVTLLLRGKAKRKDPIPLGPFLALGAVGALLLGNRVLDWFGFASSWPWG</sequence>
<dbReference type="GO" id="GO:0004190">
    <property type="term" value="F:aspartic-type endopeptidase activity"/>
    <property type="evidence" value="ECO:0007669"/>
    <property type="project" value="InterPro"/>
</dbReference>
<dbReference type="AlphaFoldDB" id="E3CX28"/>
<dbReference type="GO" id="GO:0005886">
    <property type="term" value="C:plasma membrane"/>
    <property type="evidence" value="ECO:0007669"/>
    <property type="project" value="UniProtKB-SubCell"/>
</dbReference>
<protein>
    <submittedName>
        <fullName evidence="10">Peptidase A24A domain protein</fullName>
    </submittedName>
</protein>
<accession>E3CX28</accession>
<evidence type="ECO:0000313" key="10">
    <source>
        <dbReference type="EMBL" id="EFQ24375.1"/>
    </source>
</evidence>
<evidence type="ECO:0000256" key="6">
    <source>
        <dbReference type="ARBA" id="ARBA00023136"/>
    </source>
</evidence>
<dbReference type="Proteomes" id="UP000005096">
    <property type="component" value="Chromosome"/>
</dbReference>
<feature type="domain" description="Prepilin peptidase A24 N-terminal" evidence="9">
    <location>
        <begin position="21"/>
        <end position="103"/>
    </location>
</feature>
<feature type="transmembrane region" description="Helical" evidence="7">
    <location>
        <begin position="130"/>
        <end position="149"/>
    </location>
</feature>
<dbReference type="InterPro" id="IPR050882">
    <property type="entry name" value="Prepilin_peptidase/N-MTase"/>
</dbReference>
<evidence type="ECO:0000256" key="5">
    <source>
        <dbReference type="ARBA" id="ARBA00022989"/>
    </source>
</evidence>
<evidence type="ECO:0000313" key="11">
    <source>
        <dbReference type="Proteomes" id="UP000005096"/>
    </source>
</evidence>
<dbReference type="Pfam" id="PF06750">
    <property type="entry name" value="A24_N_bact"/>
    <property type="match status" value="1"/>
</dbReference>
<evidence type="ECO:0000256" key="7">
    <source>
        <dbReference type="SAM" id="Phobius"/>
    </source>
</evidence>
<dbReference type="PaxDb" id="584708-Apau_1961"/>
<dbReference type="RefSeq" id="WP_006301610.1">
    <property type="nucleotide sequence ID" value="NZ_CM001022.1"/>
</dbReference>
<evidence type="ECO:0000256" key="3">
    <source>
        <dbReference type="ARBA" id="ARBA00022475"/>
    </source>
</evidence>